<evidence type="ECO:0000313" key="2">
    <source>
        <dbReference type="Proteomes" id="UP001054945"/>
    </source>
</evidence>
<comment type="caution">
    <text evidence="1">The sequence shown here is derived from an EMBL/GenBank/DDBJ whole genome shotgun (WGS) entry which is preliminary data.</text>
</comment>
<gene>
    <name evidence="1" type="ORF">CEXT_277181</name>
</gene>
<organism evidence="1 2">
    <name type="scientific">Caerostris extrusa</name>
    <name type="common">Bark spider</name>
    <name type="synonym">Caerostris bankana</name>
    <dbReference type="NCBI Taxonomy" id="172846"/>
    <lineage>
        <taxon>Eukaryota</taxon>
        <taxon>Metazoa</taxon>
        <taxon>Ecdysozoa</taxon>
        <taxon>Arthropoda</taxon>
        <taxon>Chelicerata</taxon>
        <taxon>Arachnida</taxon>
        <taxon>Araneae</taxon>
        <taxon>Araneomorphae</taxon>
        <taxon>Entelegynae</taxon>
        <taxon>Araneoidea</taxon>
        <taxon>Araneidae</taxon>
        <taxon>Caerostris</taxon>
    </lineage>
</organism>
<evidence type="ECO:0000313" key="1">
    <source>
        <dbReference type="EMBL" id="GIY21019.1"/>
    </source>
</evidence>
<protein>
    <submittedName>
        <fullName evidence="1">Uncharacterized protein</fullName>
    </submittedName>
</protein>
<name>A0AAV4RGD0_CAEEX</name>
<dbReference type="Proteomes" id="UP001054945">
    <property type="component" value="Unassembled WGS sequence"/>
</dbReference>
<proteinExistence type="predicted"/>
<dbReference type="AlphaFoldDB" id="A0AAV4RGD0"/>
<sequence length="111" mass="12598">MNNLKNHLIKSSYCGLFIHQKLQYCWDDSSSKFLERMASSGSSISEVSVKKVNCAQIRSDYLCGIVIVFASMHLDCLDLKMSRLKSCISDISPSKPKELDSTSWYCLCCRK</sequence>
<dbReference type="EMBL" id="BPLR01007958">
    <property type="protein sequence ID" value="GIY21019.1"/>
    <property type="molecule type" value="Genomic_DNA"/>
</dbReference>
<reference evidence="1 2" key="1">
    <citation type="submission" date="2021-06" db="EMBL/GenBank/DDBJ databases">
        <title>Caerostris extrusa draft genome.</title>
        <authorList>
            <person name="Kono N."/>
            <person name="Arakawa K."/>
        </authorList>
    </citation>
    <scope>NUCLEOTIDE SEQUENCE [LARGE SCALE GENOMIC DNA]</scope>
</reference>
<accession>A0AAV4RGD0</accession>
<keyword evidence="2" id="KW-1185">Reference proteome</keyword>